<dbReference type="InterPro" id="IPR007454">
    <property type="entry name" value="UPF0250_YbeD-like"/>
</dbReference>
<organism evidence="3 4">
    <name type="scientific">Discostella pseudostelligera</name>
    <dbReference type="NCBI Taxonomy" id="259834"/>
    <lineage>
        <taxon>Eukaryota</taxon>
        <taxon>Sar</taxon>
        <taxon>Stramenopiles</taxon>
        <taxon>Ochrophyta</taxon>
        <taxon>Bacillariophyta</taxon>
        <taxon>Coscinodiscophyceae</taxon>
        <taxon>Thalassiosirophycidae</taxon>
        <taxon>Stephanodiscales</taxon>
        <taxon>Stephanodiscaceae</taxon>
        <taxon>Discostella</taxon>
    </lineage>
</organism>
<gene>
    <name evidence="3" type="ORF">ACHAWU_008296</name>
</gene>
<feature type="signal peptide" evidence="2">
    <location>
        <begin position="1"/>
        <end position="25"/>
    </location>
</feature>
<sequence>MRFLPTLPSSTSLAFFHVFLLAGSGSRIAGSSASSRHSLVAPNNSNSNNNLRRLPPSRLAFVTAPSRTSLSSRPIGIPRGIIMHASTSNENTGNNDNEQQLPASGSFFYEVPPPKENNSSNDDNAAPAIEGTISESVTSMSSASFTNEAGFGDGDLEMFQQIIRKTKLSTSGNGFAKTTSTSDYTSPSIIRTTRTDTSTGDRESFVGIGMPLNDVNKPEYDADGYTLYADEITGEKRRVFEALVEYPSVFKMKIVGSDGVEEQDEFAPSIVKVVAESCGVDVSAVRHSIRKNGKWISVTVHAPVQNADMLYSLYENVDKDKRVKFKF</sequence>
<dbReference type="Proteomes" id="UP001530293">
    <property type="component" value="Unassembled WGS sequence"/>
</dbReference>
<evidence type="ECO:0008006" key="5">
    <source>
        <dbReference type="Google" id="ProtNLM"/>
    </source>
</evidence>
<comment type="caution">
    <text evidence="3">The sequence shown here is derived from an EMBL/GenBank/DDBJ whole genome shotgun (WGS) entry which is preliminary data.</text>
</comment>
<feature type="region of interest" description="Disordered" evidence="1">
    <location>
        <begin position="171"/>
        <end position="202"/>
    </location>
</feature>
<evidence type="ECO:0000256" key="2">
    <source>
        <dbReference type="SAM" id="SignalP"/>
    </source>
</evidence>
<dbReference type="AlphaFoldDB" id="A0ABD3M8L0"/>
<evidence type="ECO:0000313" key="3">
    <source>
        <dbReference type="EMBL" id="KAL3758542.1"/>
    </source>
</evidence>
<feature type="compositionally biased region" description="Low complexity" evidence="1">
    <location>
        <begin position="185"/>
        <end position="198"/>
    </location>
</feature>
<reference evidence="3 4" key="1">
    <citation type="submission" date="2024-10" db="EMBL/GenBank/DDBJ databases">
        <title>Updated reference genomes for cyclostephanoid diatoms.</title>
        <authorList>
            <person name="Roberts W.R."/>
            <person name="Alverson A.J."/>
        </authorList>
    </citation>
    <scope>NUCLEOTIDE SEQUENCE [LARGE SCALE GENOMIC DNA]</scope>
    <source>
        <strain evidence="3 4">AJA232-27</strain>
    </source>
</reference>
<feature type="compositionally biased region" description="Polar residues" evidence="1">
    <location>
        <begin position="171"/>
        <end position="184"/>
    </location>
</feature>
<evidence type="ECO:0000313" key="4">
    <source>
        <dbReference type="Proteomes" id="UP001530293"/>
    </source>
</evidence>
<dbReference type="Gene3D" id="3.30.70.260">
    <property type="match status" value="1"/>
</dbReference>
<keyword evidence="2" id="KW-0732">Signal</keyword>
<dbReference type="Pfam" id="PF04359">
    <property type="entry name" value="DUF493"/>
    <property type="match status" value="1"/>
</dbReference>
<keyword evidence="4" id="KW-1185">Reference proteome</keyword>
<feature type="chain" id="PRO_5044771556" description="DUF493 domain-containing protein" evidence="2">
    <location>
        <begin position="26"/>
        <end position="327"/>
    </location>
</feature>
<protein>
    <recommendedName>
        <fullName evidence="5">DUF493 domain-containing protein</fullName>
    </recommendedName>
</protein>
<dbReference type="SUPFAM" id="SSF117991">
    <property type="entry name" value="YbeD/HP0495-like"/>
    <property type="match status" value="1"/>
</dbReference>
<accession>A0ABD3M8L0</accession>
<dbReference type="EMBL" id="JALLBG020000228">
    <property type="protein sequence ID" value="KAL3758542.1"/>
    <property type="molecule type" value="Genomic_DNA"/>
</dbReference>
<dbReference type="InterPro" id="IPR027471">
    <property type="entry name" value="YbeD-like_sf"/>
</dbReference>
<evidence type="ECO:0000256" key="1">
    <source>
        <dbReference type="SAM" id="MobiDB-lite"/>
    </source>
</evidence>
<name>A0ABD3M8L0_9STRA</name>
<proteinExistence type="predicted"/>